<dbReference type="GO" id="GO:0006203">
    <property type="term" value="P:dGTP catabolic process"/>
    <property type="evidence" value="ECO:0007669"/>
    <property type="project" value="TreeGrafter"/>
</dbReference>
<dbReference type="GO" id="GO:0005634">
    <property type="term" value="C:nucleus"/>
    <property type="evidence" value="ECO:0007669"/>
    <property type="project" value="TreeGrafter"/>
</dbReference>
<dbReference type="Proteomes" id="UP000683360">
    <property type="component" value="Unassembled WGS sequence"/>
</dbReference>
<name>A0A8S3QEK9_MYTED</name>
<dbReference type="EMBL" id="CAJPWZ010000517">
    <property type="protein sequence ID" value="CAG2195367.1"/>
    <property type="molecule type" value="Genomic_DNA"/>
</dbReference>
<dbReference type="SUPFAM" id="SSF109604">
    <property type="entry name" value="HD-domain/PDEase-like"/>
    <property type="match status" value="1"/>
</dbReference>
<evidence type="ECO:0000313" key="3">
    <source>
        <dbReference type="Proteomes" id="UP000683360"/>
    </source>
</evidence>
<comment type="caution">
    <text evidence="2">The sequence shown here is derived from an EMBL/GenBank/DDBJ whole genome shotgun (WGS) entry which is preliminary data.</text>
</comment>
<dbReference type="AlphaFoldDB" id="A0A8S3QEK9"/>
<reference evidence="2" key="1">
    <citation type="submission" date="2021-03" db="EMBL/GenBank/DDBJ databases">
        <authorList>
            <person name="Bekaert M."/>
        </authorList>
    </citation>
    <scope>NUCLEOTIDE SEQUENCE</scope>
</reference>
<dbReference type="Gene3D" id="1.10.3210.10">
    <property type="entry name" value="Hypothetical protein af1432"/>
    <property type="match status" value="1"/>
</dbReference>
<dbReference type="EC" id="3.1.5.-" evidence="2"/>
<dbReference type="PANTHER" id="PTHR11373">
    <property type="entry name" value="DEOXYNUCLEOSIDE TRIPHOSPHATE TRIPHOSPHOHYDROLASE"/>
    <property type="match status" value="1"/>
</dbReference>
<dbReference type="PANTHER" id="PTHR11373:SF4">
    <property type="entry name" value="DEOXYNUCLEOSIDE TRIPHOSPHATE TRIPHOSPHOHYDROLASE SAMHD1"/>
    <property type="match status" value="1"/>
</dbReference>
<dbReference type="InterPro" id="IPR050135">
    <property type="entry name" value="dGTPase-like"/>
</dbReference>
<evidence type="ECO:0000256" key="1">
    <source>
        <dbReference type="SAM" id="MobiDB-lite"/>
    </source>
</evidence>
<keyword evidence="2" id="KW-0378">Hydrolase</keyword>
<gene>
    <name evidence="2" type="ORF">MEDL_10330</name>
</gene>
<proteinExistence type="predicted"/>
<protein>
    <submittedName>
        <fullName evidence="2">SAMHD1</fullName>
        <ecNumber evidence="2">3.1.5.-</ecNumber>
    </submittedName>
</protein>
<keyword evidence="3" id="KW-1185">Reference proteome</keyword>
<accession>A0A8S3QEK9</accession>
<organism evidence="2 3">
    <name type="scientific">Mytilus edulis</name>
    <name type="common">Blue mussel</name>
    <dbReference type="NCBI Taxonomy" id="6550"/>
    <lineage>
        <taxon>Eukaryota</taxon>
        <taxon>Metazoa</taxon>
        <taxon>Spiralia</taxon>
        <taxon>Lophotrochozoa</taxon>
        <taxon>Mollusca</taxon>
        <taxon>Bivalvia</taxon>
        <taxon>Autobranchia</taxon>
        <taxon>Pteriomorphia</taxon>
        <taxon>Mytilida</taxon>
        <taxon>Mytiloidea</taxon>
        <taxon>Mytilidae</taxon>
        <taxon>Mytilinae</taxon>
        <taxon>Mytilus</taxon>
    </lineage>
</organism>
<feature type="region of interest" description="Disordered" evidence="1">
    <location>
        <begin position="42"/>
        <end position="62"/>
    </location>
</feature>
<sequence>MLSGGNTMMTLLSDDKYHLNDKGTSILANNLKHAIHSTLNITIQRNRSRSRSRNTNSRQEKADKKARYYMYEIVANKRNEIDVDKMDYFARDCHGLGMKSNFDHLRYISQCRVMFSSDKPDETTIAVRDKPSLFLPQTFEEEILRVYSKNDEKFEVLKEETAKCLITVELKSAIDSEHQGNAASKRKLNADGKSVPSNETKSHVKIGLQVDDNLN</sequence>
<dbReference type="OrthoDB" id="9991235at2759"/>
<evidence type="ECO:0000313" key="2">
    <source>
        <dbReference type="EMBL" id="CAG2195367.1"/>
    </source>
</evidence>
<dbReference type="GO" id="GO:0008832">
    <property type="term" value="F:dGTPase activity"/>
    <property type="evidence" value="ECO:0007669"/>
    <property type="project" value="TreeGrafter"/>
</dbReference>
<feature type="region of interest" description="Disordered" evidence="1">
    <location>
        <begin position="179"/>
        <end position="215"/>
    </location>
</feature>